<dbReference type="PANTHER" id="PTHR36115">
    <property type="entry name" value="PROLINE-RICH ANTIGEN HOMOLOG-RELATED"/>
    <property type="match status" value="1"/>
</dbReference>
<reference evidence="8" key="1">
    <citation type="submission" date="2022-06" db="EMBL/GenBank/DDBJ databases">
        <title>Sequencing the genomes of 1000 actinobacteria strains.</title>
        <authorList>
            <person name="Klenk H.-P."/>
        </authorList>
    </citation>
    <scope>NUCLEOTIDE SEQUENCE</scope>
    <source>
        <strain evidence="8">DSM 46694</strain>
    </source>
</reference>
<keyword evidence="9" id="KW-1185">Reference proteome</keyword>
<dbReference type="PANTHER" id="PTHR36115:SF4">
    <property type="entry name" value="MEMBRANE PROTEIN"/>
    <property type="match status" value="1"/>
</dbReference>
<evidence type="ECO:0000256" key="3">
    <source>
        <dbReference type="ARBA" id="ARBA00022692"/>
    </source>
</evidence>
<dbReference type="AlphaFoldDB" id="A0A9X2K1D2"/>
<evidence type="ECO:0000256" key="4">
    <source>
        <dbReference type="ARBA" id="ARBA00022989"/>
    </source>
</evidence>
<feature type="transmembrane region" description="Helical" evidence="6">
    <location>
        <begin position="20"/>
        <end position="41"/>
    </location>
</feature>
<proteinExistence type="predicted"/>
<feature type="domain" description="RDD" evidence="7">
    <location>
        <begin position="15"/>
        <end position="142"/>
    </location>
</feature>
<protein>
    <submittedName>
        <fullName evidence="8">RDD family membrane protein YckC</fullName>
    </submittedName>
</protein>
<dbReference type="InterPro" id="IPR051791">
    <property type="entry name" value="Pra-immunoreactive"/>
</dbReference>
<dbReference type="Proteomes" id="UP001139648">
    <property type="component" value="Unassembled WGS sequence"/>
</dbReference>
<dbReference type="GO" id="GO:0005886">
    <property type="term" value="C:plasma membrane"/>
    <property type="evidence" value="ECO:0007669"/>
    <property type="project" value="UniProtKB-SubCell"/>
</dbReference>
<keyword evidence="2" id="KW-1003">Cell membrane</keyword>
<evidence type="ECO:0000313" key="8">
    <source>
        <dbReference type="EMBL" id="MCP2357157.1"/>
    </source>
</evidence>
<gene>
    <name evidence="8" type="ORF">HD597_004177</name>
</gene>
<comment type="subcellular location">
    <subcellularLocation>
        <location evidence="1">Cell membrane</location>
        <topology evidence="1">Multi-pass membrane protein</topology>
    </subcellularLocation>
</comment>
<evidence type="ECO:0000256" key="5">
    <source>
        <dbReference type="ARBA" id="ARBA00023136"/>
    </source>
</evidence>
<sequence length="151" mass="16511">MFHDLRIPPLTPLPVAHLGSRLAAALLDFVAMGAFIILLTTTWPGGDGASSPFENLLVWALIGLFVATYSQVTTSRWGGTPGKLICRLRVVAVRDGGPLGYGRALLRHVSHVVMWTLPVLSLLNVAYCLWDRPLRQCLHDKIVSSVVVRCL</sequence>
<evidence type="ECO:0000259" key="7">
    <source>
        <dbReference type="Pfam" id="PF06271"/>
    </source>
</evidence>
<keyword evidence="4 6" id="KW-1133">Transmembrane helix</keyword>
<evidence type="ECO:0000256" key="1">
    <source>
        <dbReference type="ARBA" id="ARBA00004651"/>
    </source>
</evidence>
<dbReference type="Pfam" id="PF06271">
    <property type="entry name" value="RDD"/>
    <property type="match status" value="1"/>
</dbReference>
<dbReference type="InterPro" id="IPR010432">
    <property type="entry name" value="RDD"/>
</dbReference>
<evidence type="ECO:0000256" key="2">
    <source>
        <dbReference type="ARBA" id="ARBA00022475"/>
    </source>
</evidence>
<name>A0A9X2K1D2_9ACTN</name>
<accession>A0A9X2K1D2</accession>
<evidence type="ECO:0000313" key="9">
    <source>
        <dbReference type="Proteomes" id="UP001139648"/>
    </source>
</evidence>
<feature type="transmembrane region" description="Helical" evidence="6">
    <location>
        <begin position="53"/>
        <end position="72"/>
    </location>
</feature>
<dbReference type="EMBL" id="JAMZEB010000002">
    <property type="protein sequence ID" value="MCP2357157.1"/>
    <property type="molecule type" value="Genomic_DNA"/>
</dbReference>
<dbReference type="RefSeq" id="WP_253744291.1">
    <property type="nucleotide sequence ID" value="NZ_BAABKA010000015.1"/>
</dbReference>
<keyword evidence="3 6" id="KW-0812">Transmembrane</keyword>
<keyword evidence="5 6" id="KW-0472">Membrane</keyword>
<evidence type="ECO:0000256" key="6">
    <source>
        <dbReference type="SAM" id="Phobius"/>
    </source>
</evidence>
<comment type="caution">
    <text evidence="8">The sequence shown here is derived from an EMBL/GenBank/DDBJ whole genome shotgun (WGS) entry which is preliminary data.</text>
</comment>
<organism evidence="8 9">
    <name type="scientific">Nonomuraea thailandensis</name>
    <dbReference type="NCBI Taxonomy" id="1188745"/>
    <lineage>
        <taxon>Bacteria</taxon>
        <taxon>Bacillati</taxon>
        <taxon>Actinomycetota</taxon>
        <taxon>Actinomycetes</taxon>
        <taxon>Streptosporangiales</taxon>
        <taxon>Streptosporangiaceae</taxon>
        <taxon>Nonomuraea</taxon>
    </lineage>
</organism>